<accession>A0A0R0GKX1</accession>
<evidence type="ECO:0000313" key="1">
    <source>
        <dbReference type="EMBL" id="KRH15445.1"/>
    </source>
</evidence>
<dbReference type="Proteomes" id="UP000008827">
    <property type="component" value="Chromosome 14"/>
</dbReference>
<organism evidence="1">
    <name type="scientific">Glycine max</name>
    <name type="common">Soybean</name>
    <name type="synonym">Glycine hispida</name>
    <dbReference type="NCBI Taxonomy" id="3847"/>
    <lineage>
        <taxon>Eukaryota</taxon>
        <taxon>Viridiplantae</taxon>
        <taxon>Streptophyta</taxon>
        <taxon>Embryophyta</taxon>
        <taxon>Tracheophyta</taxon>
        <taxon>Spermatophyta</taxon>
        <taxon>Magnoliopsida</taxon>
        <taxon>eudicotyledons</taxon>
        <taxon>Gunneridae</taxon>
        <taxon>Pentapetalae</taxon>
        <taxon>rosids</taxon>
        <taxon>fabids</taxon>
        <taxon>Fabales</taxon>
        <taxon>Fabaceae</taxon>
        <taxon>Papilionoideae</taxon>
        <taxon>50 kb inversion clade</taxon>
        <taxon>NPAAA clade</taxon>
        <taxon>indigoferoid/millettioid clade</taxon>
        <taxon>Phaseoleae</taxon>
        <taxon>Glycine</taxon>
        <taxon>Glycine subgen. Soja</taxon>
    </lineage>
</organism>
<proteinExistence type="predicted"/>
<dbReference type="PANTHER" id="PTHR47481">
    <property type="match status" value="1"/>
</dbReference>
<reference evidence="1 2" key="1">
    <citation type="journal article" date="2010" name="Nature">
        <title>Genome sequence of the palaeopolyploid soybean.</title>
        <authorList>
            <person name="Schmutz J."/>
            <person name="Cannon S.B."/>
            <person name="Schlueter J."/>
            <person name="Ma J."/>
            <person name="Mitros T."/>
            <person name="Nelson W."/>
            <person name="Hyten D.L."/>
            <person name="Song Q."/>
            <person name="Thelen J.J."/>
            <person name="Cheng J."/>
            <person name="Xu D."/>
            <person name="Hellsten U."/>
            <person name="May G.D."/>
            <person name="Yu Y."/>
            <person name="Sakurai T."/>
            <person name="Umezawa T."/>
            <person name="Bhattacharyya M.K."/>
            <person name="Sandhu D."/>
            <person name="Valliyodan B."/>
            <person name="Lindquist E."/>
            <person name="Peto M."/>
            <person name="Grant D."/>
            <person name="Shu S."/>
            <person name="Goodstein D."/>
            <person name="Barry K."/>
            <person name="Futrell-Griggs M."/>
            <person name="Abernathy B."/>
            <person name="Du J."/>
            <person name="Tian Z."/>
            <person name="Zhu L."/>
            <person name="Gill N."/>
            <person name="Joshi T."/>
            <person name="Libault M."/>
            <person name="Sethuraman A."/>
            <person name="Zhang X.-C."/>
            <person name="Shinozaki K."/>
            <person name="Nguyen H.T."/>
            <person name="Wing R.A."/>
            <person name="Cregan P."/>
            <person name="Specht J."/>
            <person name="Grimwood J."/>
            <person name="Rokhsar D."/>
            <person name="Stacey G."/>
            <person name="Shoemaker R.C."/>
            <person name="Jackson S.A."/>
        </authorList>
    </citation>
    <scope>NUCLEOTIDE SEQUENCE</scope>
    <source>
        <strain evidence="2">cv. Williams 82</strain>
        <tissue evidence="1">Callus</tissue>
    </source>
</reference>
<evidence type="ECO:0000313" key="2">
    <source>
        <dbReference type="EnsemblPlants" id="KRH15445"/>
    </source>
</evidence>
<reference evidence="1" key="3">
    <citation type="submission" date="2018-07" db="EMBL/GenBank/DDBJ databases">
        <title>WGS assembly of Glycine max.</title>
        <authorList>
            <person name="Schmutz J."/>
            <person name="Cannon S."/>
            <person name="Schlueter J."/>
            <person name="Ma J."/>
            <person name="Mitros T."/>
            <person name="Nelson W."/>
            <person name="Hyten D."/>
            <person name="Song Q."/>
            <person name="Thelen J."/>
            <person name="Cheng J."/>
            <person name="Xu D."/>
            <person name="Hellsten U."/>
            <person name="May G."/>
            <person name="Yu Y."/>
            <person name="Sakurai T."/>
            <person name="Umezawa T."/>
            <person name="Bhattacharyya M."/>
            <person name="Sandhu D."/>
            <person name="Valliyodan B."/>
            <person name="Lindquist E."/>
            <person name="Peto M."/>
            <person name="Grant D."/>
            <person name="Shu S."/>
            <person name="Goodstein D."/>
            <person name="Barry K."/>
            <person name="Futrell-Griggs M."/>
            <person name="Abernathy B."/>
            <person name="Du J."/>
            <person name="Tian Z."/>
            <person name="Zhu L."/>
            <person name="Gill N."/>
            <person name="Joshi T."/>
            <person name="Libault M."/>
            <person name="Sethuraman A."/>
            <person name="Zhang X."/>
            <person name="Shinozaki K."/>
            <person name="Nguyen H."/>
            <person name="Wing R."/>
            <person name="Cregan P."/>
            <person name="Specht J."/>
            <person name="Grimwood J."/>
            <person name="Rokhsar D."/>
            <person name="Stacey G."/>
            <person name="Shoemaker R."/>
            <person name="Jackson S."/>
        </authorList>
    </citation>
    <scope>NUCLEOTIDE SEQUENCE</scope>
    <source>
        <tissue evidence="1">Callus</tissue>
    </source>
</reference>
<gene>
    <name evidence="1" type="ORF">GLYMA_14G088500</name>
</gene>
<sequence length="269" mass="30715">MTSLSLNVGNFITLKLIPTNYPMKFFRLKGLDMLGSACTSGSAYSHLNQCNFCMLSRCTLSSQINYAETIVQSIWPYLSPKDANRRHIWLGELSRVLVPKLTNNFIVWHKTDHLLRGWIIETLSEEALGLIVGLVIAHVVWIALKDSYVEDSQERKMTKAFDKHIHTFKGLCGNFAAIGKHVPDKEKVLYLLTSLGPEYETFITTMLKPPRPFYSELISHLQSHDQCHDRFSNMHNSSAPQVAFYGQQQRSHQVSSQHLGNYQAFTLIR</sequence>
<dbReference type="Pfam" id="PF14223">
    <property type="entry name" value="Retrotran_gag_2"/>
    <property type="match status" value="1"/>
</dbReference>
<name>A0A0R0GKX1_SOYBN</name>
<protein>
    <submittedName>
        <fullName evidence="1 2">Uncharacterized protein</fullName>
    </submittedName>
</protein>
<dbReference type="PANTHER" id="PTHR47481:SF2">
    <property type="entry name" value="RETROTRANSPOSON GAG DOMAIN-CONTAINING PROTEIN"/>
    <property type="match status" value="1"/>
</dbReference>
<dbReference type="EnsemblPlants" id="KRH15445">
    <property type="protein sequence ID" value="KRH15445"/>
    <property type="gene ID" value="GLYMA_14G088500"/>
</dbReference>
<keyword evidence="3" id="KW-1185">Reference proteome</keyword>
<dbReference type="AlphaFoldDB" id="A0A0R0GKX1"/>
<reference evidence="2" key="2">
    <citation type="submission" date="2018-02" db="UniProtKB">
        <authorList>
            <consortium name="EnsemblPlants"/>
        </authorList>
    </citation>
    <scope>IDENTIFICATION</scope>
    <source>
        <strain evidence="2">Williams 82</strain>
    </source>
</reference>
<dbReference type="InParanoid" id="A0A0R0GKX1"/>
<dbReference type="EMBL" id="CM000847">
    <property type="protein sequence ID" value="KRH15445.1"/>
    <property type="molecule type" value="Genomic_DNA"/>
</dbReference>
<evidence type="ECO:0000313" key="3">
    <source>
        <dbReference type="Proteomes" id="UP000008827"/>
    </source>
</evidence>
<dbReference type="Gramene" id="KRH15445">
    <property type="protein sequence ID" value="KRH15445"/>
    <property type="gene ID" value="GLYMA_14G088500"/>
</dbReference>